<name>L9UEE1_9GAMM</name>
<dbReference type="AlphaFoldDB" id="L9UEE1"/>
<reference evidence="2 3" key="1">
    <citation type="journal article" date="2013" name="Genome Announc.">
        <title>Draft Genome of the Marine Gammaproteobacterium Halomonas titanicae.</title>
        <authorList>
            <person name="Sanchez-Porro C."/>
            <person name="de la Haba R.R."/>
            <person name="Cruz-Hernandez N."/>
            <person name="Gonzalez J.M."/>
            <person name="Reyes-Guirao C."/>
            <person name="Navarro-Sampedro L."/>
            <person name="Carballo M."/>
            <person name="Ventosa A."/>
        </authorList>
    </citation>
    <scope>NUCLEOTIDE SEQUENCE [LARGE SCALE GENOMIC DNA]</scope>
    <source>
        <strain evidence="2 3">BH1</strain>
    </source>
</reference>
<accession>L9UEE1</accession>
<dbReference type="Proteomes" id="UP000011651">
    <property type="component" value="Unassembled WGS sequence"/>
</dbReference>
<comment type="caution">
    <text evidence="2">The sequence shown here is derived from an EMBL/GenBank/DDBJ whole genome shotgun (WGS) entry which is preliminary data.</text>
</comment>
<dbReference type="PATRIC" id="fig|1204738.3.peg.291"/>
<evidence type="ECO:0000313" key="3">
    <source>
        <dbReference type="Proteomes" id="UP000011651"/>
    </source>
</evidence>
<evidence type="ECO:0000256" key="1">
    <source>
        <dbReference type="SAM" id="SignalP"/>
    </source>
</evidence>
<gene>
    <name evidence="2" type="ORF">HALTITAN_0204</name>
</gene>
<keyword evidence="1" id="KW-0732">Signal</keyword>
<sequence length="207" mass="22528">MKKLPSYCGMLLASALVLPVSTVAVADEVVEQIELGLELYQEEDYGGALTELEFAISDIRKLQSNRLAETFPTPPEGWEAEDAESDGGGAAAMMGGGAMLERQYSESDGSGRLKASLMIDNPMVQGMAALFNNPAMLTAQPNTERVRMGRESAIVKWEPNRSQAEVTMLLDGRILIQVEGENLASQDMAVELMRSWDIDAVREQAGR</sequence>
<feature type="chain" id="PRO_5004003328" evidence="1">
    <location>
        <begin position="27"/>
        <end position="207"/>
    </location>
</feature>
<dbReference type="RefSeq" id="WP_009286036.1">
    <property type="nucleotide sequence ID" value="NZ_AOPO01000001.1"/>
</dbReference>
<dbReference type="EMBL" id="AOPO01000001">
    <property type="protein sequence ID" value="ELY22588.1"/>
    <property type="molecule type" value="Genomic_DNA"/>
</dbReference>
<proteinExistence type="predicted"/>
<protein>
    <submittedName>
        <fullName evidence="2">Uncharacterized protein</fullName>
    </submittedName>
</protein>
<organism evidence="2 3">
    <name type="scientific">Vreelandella titanicae BH1</name>
    <dbReference type="NCBI Taxonomy" id="1204738"/>
    <lineage>
        <taxon>Bacteria</taxon>
        <taxon>Pseudomonadati</taxon>
        <taxon>Pseudomonadota</taxon>
        <taxon>Gammaproteobacteria</taxon>
        <taxon>Oceanospirillales</taxon>
        <taxon>Halomonadaceae</taxon>
        <taxon>Vreelandella</taxon>
    </lineage>
</organism>
<evidence type="ECO:0000313" key="2">
    <source>
        <dbReference type="EMBL" id="ELY22588.1"/>
    </source>
</evidence>
<feature type="signal peptide" evidence="1">
    <location>
        <begin position="1"/>
        <end position="26"/>
    </location>
</feature>